<protein>
    <submittedName>
        <fullName evidence="1">Uncharacterized protein</fullName>
    </submittedName>
</protein>
<sequence>MWTPYTWEPVDRHGLPFRATFFLKEGARVEEMVAILGGKRFPFTLTEGGAELVIPPSEMSQIDDRSPAEIRVKVAGMWTVLCEGHLVRRVL</sequence>
<dbReference type="OrthoDB" id="9939406at2"/>
<reference evidence="1 2" key="1">
    <citation type="journal article" date="2018" name="Syst. Appl. Microbiol.">
        <title>Corynebacterium heidelbergense sp. nov., isolated from the preen glands of Egyptian geese (Alopochen aegyptiacus).</title>
        <authorList>
            <person name="Braun M.S."/>
            <person name="Wang E."/>
            <person name="Zimmermann S."/>
            <person name="Wink M."/>
        </authorList>
    </citation>
    <scope>NUCLEOTIDE SEQUENCE [LARGE SCALE GENOMIC DNA]</scope>
    <source>
        <strain evidence="1 2">DSM 104638</strain>
    </source>
</reference>
<comment type="caution">
    <text evidence="1">The sequence shown here is derived from an EMBL/GenBank/DDBJ whole genome shotgun (WGS) entry which is preliminary data.</text>
</comment>
<dbReference type="AlphaFoldDB" id="A0A364VC86"/>
<proteinExistence type="predicted"/>
<name>A0A364VC86_9CORY</name>
<evidence type="ECO:0000313" key="1">
    <source>
        <dbReference type="EMBL" id="RAV34263.1"/>
    </source>
</evidence>
<evidence type="ECO:0000313" key="2">
    <source>
        <dbReference type="Proteomes" id="UP000251047"/>
    </source>
</evidence>
<dbReference type="RefSeq" id="WP_112769266.1">
    <property type="nucleotide sequence ID" value="NZ_CP063191.1"/>
</dbReference>
<organism evidence="1 2">
    <name type="scientific">Corynebacterium heidelbergense</name>
    <dbReference type="NCBI Taxonomy" id="2055947"/>
    <lineage>
        <taxon>Bacteria</taxon>
        <taxon>Bacillati</taxon>
        <taxon>Actinomycetota</taxon>
        <taxon>Actinomycetes</taxon>
        <taxon>Mycobacteriales</taxon>
        <taxon>Corynebacteriaceae</taxon>
        <taxon>Corynebacterium</taxon>
    </lineage>
</organism>
<gene>
    <name evidence="1" type="ORF">CWC39_04220</name>
</gene>
<accession>A0A364VC86</accession>
<dbReference type="Proteomes" id="UP000251047">
    <property type="component" value="Unassembled WGS sequence"/>
</dbReference>
<dbReference type="EMBL" id="PHQP01000022">
    <property type="protein sequence ID" value="RAV34263.1"/>
    <property type="molecule type" value="Genomic_DNA"/>
</dbReference>